<sequence length="692" mass="73805">MSRPLEILAPAGNREMLGAAVFSGADAVYLGLTGFNARRTAGNFTPDELREAVSFCHARGVRVHVTLNTLVYARELDGLADAVRAVAEAGADAVIADDLATAQLVKQIAPTLHLHGSTQMSVHTAAGAKELAALGYDRVILARELSLEEIRAICAASPIECEVFIHGALCMSVSGQCMMSAFLGGRSGNRGACAGPCRLPFDASAGLAPGKPGKACHLSLKDMDHIPHLRELMDAGVASVKIEGRLRTPEYAAASVAACRAVREGQPYDEGLVRDIFSRSGFTDGYLTGRNDGTMFGVRTEADAAATRAATPKARELFRRELQRIPVHFAVDFDPEGIKLTVTDEDGHKAIVYSEEAPQPAQKDQTPAIERALGKTGGTPFFCAGVAITGVPGFLPGSVWNELRREALETLLEKRSIVTSHTVQPYLPPRFAVHTVGSVPALAARFSSVEQCPAEFVEKLQWLVFPIAEADKVPANWRGKTLLELPRVTFGKLEAHTAERLHALQGSGFAGAVANNAAHLLLAKDWPLYGGLGLNITNPMSAARYAELGLQGMLIHPETAVNAMQAIAPLRDGKALPTAALCYGHIPLMLTRACPLRNVHSCAQCNGDGTLRDRKGRDFTVTCSAPGGAGIRTVFNPVPLYMGDRMTELPVDVAVAAFTTESPARVAQILDGLVAGKPFDSEFTRGLYYTNN</sequence>
<dbReference type="InterPro" id="IPR051454">
    <property type="entry name" value="RNA/ubiquinone_mod_enzymes"/>
</dbReference>
<protein>
    <submittedName>
        <fullName evidence="2">U32 family peptidase</fullName>
    </submittedName>
</protein>
<dbReference type="PROSITE" id="PS01276">
    <property type="entry name" value="PEPTIDASE_U32"/>
    <property type="match status" value="1"/>
</dbReference>
<feature type="domain" description="Peptidase U32 collagenase" evidence="1">
    <location>
        <begin position="315"/>
        <end position="415"/>
    </location>
</feature>
<dbReference type="Proteomes" id="UP000824048">
    <property type="component" value="Unassembled WGS sequence"/>
</dbReference>
<dbReference type="AlphaFoldDB" id="A0A9D2EPE2"/>
<evidence type="ECO:0000313" key="2">
    <source>
        <dbReference type="EMBL" id="HIZ41208.1"/>
    </source>
</evidence>
<evidence type="ECO:0000313" key="3">
    <source>
        <dbReference type="Proteomes" id="UP000824048"/>
    </source>
</evidence>
<organism evidence="2 3">
    <name type="scientific">Candidatus Gemmiger excrementigallinarum</name>
    <dbReference type="NCBI Taxonomy" id="2838609"/>
    <lineage>
        <taxon>Bacteria</taxon>
        <taxon>Bacillati</taxon>
        <taxon>Bacillota</taxon>
        <taxon>Clostridia</taxon>
        <taxon>Eubacteriales</taxon>
        <taxon>Gemmiger</taxon>
    </lineage>
</organism>
<dbReference type="InterPro" id="IPR020988">
    <property type="entry name" value="Pept_U32_collagenase"/>
</dbReference>
<dbReference type="PANTHER" id="PTHR30217">
    <property type="entry name" value="PEPTIDASE U32 FAMILY"/>
    <property type="match status" value="1"/>
</dbReference>
<dbReference type="EMBL" id="DXBP01000006">
    <property type="protein sequence ID" value="HIZ41208.1"/>
    <property type="molecule type" value="Genomic_DNA"/>
</dbReference>
<dbReference type="PANTHER" id="PTHR30217:SF10">
    <property type="entry name" value="23S RRNA 5-HYDROXYCYTIDINE C2501 SYNTHASE"/>
    <property type="match status" value="1"/>
</dbReference>
<accession>A0A9D2EPE2</accession>
<proteinExistence type="predicted"/>
<dbReference type="Pfam" id="PF12392">
    <property type="entry name" value="DUF3656"/>
    <property type="match status" value="1"/>
</dbReference>
<dbReference type="Pfam" id="PF01136">
    <property type="entry name" value="Peptidase_U32"/>
    <property type="match status" value="1"/>
</dbReference>
<comment type="caution">
    <text evidence="2">The sequence shown here is derived from an EMBL/GenBank/DDBJ whole genome shotgun (WGS) entry which is preliminary data.</text>
</comment>
<name>A0A9D2EPE2_9FIRM</name>
<dbReference type="InterPro" id="IPR001539">
    <property type="entry name" value="Peptidase_U32"/>
</dbReference>
<reference evidence="2" key="1">
    <citation type="journal article" date="2021" name="PeerJ">
        <title>Extensive microbial diversity within the chicken gut microbiome revealed by metagenomics and culture.</title>
        <authorList>
            <person name="Gilroy R."/>
            <person name="Ravi A."/>
            <person name="Getino M."/>
            <person name="Pursley I."/>
            <person name="Horton D.L."/>
            <person name="Alikhan N.F."/>
            <person name="Baker D."/>
            <person name="Gharbi K."/>
            <person name="Hall N."/>
            <person name="Watson M."/>
            <person name="Adriaenssens E.M."/>
            <person name="Foster-Nyarko E."/>
            <person name="Jarju S."/>
            <person name="Secka A."/>
            <person name="Antonio M."/>
            <person name="Oren A."/>
            <person name="Chaudhuri R.R."/>
            <person name="La Ragione R."/>
            <person name="Hildebrand F."/>
            <person name="Pallen M.J."/>
        </authorList>
    </citation>
    <scope>NUCLEOTIDE SEQUENCE</scope>
    <source>
        <strain evidence="2">ChiSxjej1B13-11774</strain>
    </source>
</reference>
<reference evidence="2" key="2">
    <citation type="submission" date="2021-04" db="EMBL/GenBank/DDBJ databases">
        <authorList>
            <person name="Gilroy R."/>
        </authorList>
    </citation>
    <scope>NUCLEOTIDE SEQUENCE</scope>
    <source>
        <strain evidence="2">ChiSxjej1B13-11774</strain>
    </source>
</reference>
<gene>
    <name evidence="2" type="ORF">H9811_01460</name>
</gene>
<evidence type="ECO:0000259" key="1">
    <source>
        <dbReference type="Pfam" id="PF12392"/>
    </source>
</evidence>